<sequence length="114" mass="12360">MEHFQKSEAFVHLKESCPAMLLELLETFASVDDNSSLTLSRKRSGSSIYGQDLADGAAAESVNPNLYVKFSGLPSLSHGAILNVIFCGSLTLEQILSEGSVPGLNHRSVYDTIW</sequence>
<evidence type="ECO:0000313" key="2">
    <source>
        <dbReference type="Proteomes" id="UP001374535"/>
    </source>
</evidence>
<keyword evidence="2" id="KW-1185">Reference proteome</keyword>
<protein>
    <submittedName>
        <fullName evidence="1">Uncharacterized protein</fullName>
    </submittedName>
</protein>
<proteinExistence type="predicted"/>
<organism evidence="1 2">
    <name type="scientific">Vigna mungo</name>
    <name type="common">Black gram</name>
    <name type="synonym">Phaseolus mungo</name>
    <dbReference type="NCBI Taxonomy" id="3915"/>
    <lineage>
        <taxon>Eukaryota</taxon>
        <taxon>Viridiplantae</taxon>
        <taxon>Streptophyta</taxon>
        <taxon>Embryophyta</taxon>
        <taxon>Tracheophyta</taxon>
        <taxon>Spermatophyta</taxon>
        <taxon>Magnoliopsida</taxon>
        <taxon>eudicotyledons</taxon>
        <taxon>Gunneridae</taxon>
        <taxon>Pentapetalae</taxon>
        <taxon>rosids</taxon>
        <taxon>fabids</taxon>
        <taxon>Fabales</taxon>
        <taxon>Fabaceae</taxon>
        <taxon>Papilionoideae</taxon>
        <taxon>50 kb inversion clade</taxon>
        <taxon>NPAAA clade</taxon>
        <taxon>indigoferoid/millettioid clade</taxon>
        <taxon>Phaseoleae</taxon>
        <taxon>Vigna</taxon>
    </lineage>
</organism>
<accession>A0AAQ3NCE1</accession>
<gene>
    <name evidence="1" type="ORF">V8G54_019712</name>
</gene>
<dbReference type="EMBL" id="CP144695">
    <property type="protein sequence ID" value="WVZ06366.1"/>
    <property type="molecule type" value="Genomic_DNA"/>
</dbReference>
<dbReference type="Proteomes" id="UP001374535">
    <property type="component" value="Chromosome 6"/>
</dbReference>
<dbReference type="AlphaFoldDB" id="A0AAQ3NCE1"/>
<evidence type="ECO:0000313" key="1">
    <source>
        <dbReference type="EMBL" id="WVZ06366.1"/>
    </source>
</evidence>
<reference evidence="1 2" key="1">
    <citation type="journal article" date="2023" name="Life. Sci Alliance">
        <title>Evolutionary insights into 3D genome organization and epigenetic landscape of Vigna mungo.</title>
        <authorList>
            <person name="Junaid A."/>
            <person name="Singh B."/>
            <person name="Bhatia S."/>
        </authorList>
    </citation>
    <scope>NUCLEOTIDE SEQUENCE [LARGE SCALE GENOMIC DNA]</scope>
    <source>
        <strain evidence="1">Urdbean</strain>
    </source>
</reference>
<name>A0AAQ3NCE1_VIGMU</name>